<dbReference type="GO" id="GO:0008278">
    <property type="term" value="C:cohesin complex"/>
    <property type="evidence" value="ECO:0007669"/>
    <property type="project" value="TreeGrafter"/>
</dbReference>
<dbReference type="PROSITE" id="PS51425">
    <property type="entry name" value="SCD"/>
    <property type="match status" value="1"/>
</dbReference>
<dbReference type="InterPro" id="IPR020839">
    <property type="entry name" value="SCD"/>
</dbReference>
<comment type="caution">
    <text evidence="3">The sequence shown here is derived from an EMBL/GenBank/DDBJ whole genome shotgun (WGS) entry which is preliminary data.</text>
</comment>
<dbReference type="InterPro" id="IPR016024">
    <property type="entry name" value="ARM-type_fold"/>
</dbReference>
<feature type="region of interest" description="Disordered" evidence="1">
    <location>
        <begin position="1036"/>
        <end position="1139"/>
    </location>
</feature>
<evidence type="ECO:0000313" key="3">
    <source>
        <dbReference type="EMBL" id="KAK7411922.1"/>
    </source>
</evidence>
<dbReference type="FunFam" id="1.25.10.10:FF:001547">
    <property type="entry name" value="Uncharacterized protein"/>
    <property type="match status" value="1"/>
</dbReference>
<dbReference type="AlphaFoldDB" id="A0AAN9T477"/>
<dbReference type="Pfam" id="PF24571">
    <property type="entry name" value="HEAT_SCC3-SA"/>
    <property type="match status" value="1"/>
</dbReference>
<dbReference type="Pfam" id="PF08514">
    <property type="entry name" value="STAG"/>
    <property type="match status" value="1"/>
</dbReference>
<feature type="region of interest" description="Disordered" evidence="1">
    <location>
        <begin position="1"/>
        <end position="70"/>
    </location>
</feature>
<reference evidence="3 4" key="1">
    <citation type="submission" date="2024-01" db="EMBL/GenBank/DDBJ databases">
        <title>The genomes of 5 underutilized Papilionoideae crops provide insights into root nodulation and disease resistanc.</title>
        <authorList>
            <person name="Jiang F."/>
        </authorList>
    </citation>
    <scope>NUCLEOTIDE SEQUENCE [LARGE SCALE GENOMIC DNA]</scope>
    <source>
        <strain evidence="3">DUOXIRENSHENG_FW03</strain>
        <tissue evidence="3">Leaves</tissue>
    </source>
</reference>
<dbReference type="SUPFAM" id="SSF48371">
    <property type="entry name" value="ARM repeat"/>
    <property type="match status" value="1"/>
</dbReference>
<feature type="compositionally biased region" description="Basic and acidic residues" evidence="1">
    <location>
        <begin position="25"/>
        <end position="54"/>
    </location>
</feature>
<dbReference type="InterPro" id="IPR039662">
    <property type="entry name" value="Cohesin_Scc3/SA"/>
</dbReference>
<dbReference type="GO" id="GO:0005634">
    <property type="term" value="C:nucleus"/>
    <property type="evidence" value="ECO:0007669"/>
    <property type="project" value="TreeGrafter"/>
</dbReference>
<dbReference type="GO" id="GO:0000785">
    <property type="term" value="C:chromatin"/>
    <property type="evidence" value="ECO:0007669"/>
    <property type="project" value="TreeGrafter"/>
</dbReference>
<proteinExistence type="predicted"/>
<name>A0AAN9T477_PSOTE</name>
<feature type="compositionally biased region" description="Basic residues" evidence="1">
    <location>
        <begin position="14"/>
        <end position="24"/>
    </location>
</feature>
<dbReference type="InterPro" id="IPR017956">
    <property type="entry name" value="AT_hook_DNA-bd_motif"/>
</dbReference>
<feature type="domain" description="SCD" evidence="2">
    <location>
        <begin position="283"/>
        <end position="368"/>
    </location>
</feature>
<dbReference type="Proteomes" id="UP001386955">
    <property type="component" value="Unassembled WGS sequence"/>
</dbReference>
<accession>A0AAN9T477</accession>
<dbReference type="Pfam" id="PF21581">
    <property type="entry name" value="SCD"/>
    <property type="match status" value="1"/>
</dbReference>
<dbReference type="InterPro" id="IPR056396">
    <property type="entry name" value="HEAT_SCC3-SA"/>
</dbReference>
<keyword evidence="4" id="KW-1185">Reference proteome</keyword>
<feature type="compositionally biased region" description="Basic residues" evidence="1">
    <location>
        <begin position="1041"/>
        <end position="1051"/>
    </location>
</feature>
<dbReference type="GO" id="GO:0003682">
    <property type="term" value="F:chromatin binding"/>
    <property type="evidence" value="ECO:0007669"/>
    <property type="project" value="TreeGrafter"/>
</dbReference>
<evidence type="ECO:0000259" key="2">
    <source>
        <dbReference type="PROSITE" id="PS51425"/>
    </source>
</evidence>
<sequence>MEDPAPPSEASNRPPRKRGRPPKHLPKEHDADADNRDRTTEQADRESSPDEPRAKSKRNRTFEGTSTVAHKPSDQTLIEVIKSDGKFIPHVVKFWVECYEKDPKPAMVDLLTMLFEACGAKYSGESDLVDETDVDEVVVALVNCAKRGEVEDYQNSKKKEIKNFKENLESFWDNLVRECQHGPLFDQVLFDKCMDYIIALSCTPPRIYRQVASLMGLRLVTSYITIANMLGTQRETTRRQLDAEKKKRTDGPRVESLNKRFSDTHEKITLLEEMMRKIFTGLFVHRYRDIDPSIRMSCIESLGAWILSYPSLFLQDLYLKYLGWTLNDKHAGVRKASINALQNLYEMDDNVPTLSLFTERFSGRMIELADDTDVSVAVQAIGLVKQLLRHQLIPEDDLGPLYDLLIDDPPEIRHAIGALVYDHLIAQKFNSIQSGSRDETGSTSEVHLKRMLRILEEFPQDPILSIYVIDDVWEYMTAIKDWKCIISLLLDENPSVELSDSDATNLVRLLCASVKKAVGERIVPAMDNRKQYYSKAQKEVFENNKQDITVAMMKTYPLLLRKFISDKAKVSSLVEIVLHMNLEYYSLKRQEQNFKNLLQLMKEAFFKHGDKDPLRACVKAIDFCCIESQGELQDFARNKLKELEDEIIAKLKSAIKEVVDGGDEYSLLVNLKRLYELQLKRSVPINSLYEDIVMVLRHNRDMEDEVVGFLLLNMYLHLAWGLQSIVNEEAVSEASLTCLLSKRDTLLQDLEYFLNLAADKNERGKRGSELDGRVCTILAETWFLFRTGNFIKTKLEKLGYQPDTNMIQKFWELCQQQLNLSDEAEDEDVNKEYAVETNRDAVMIAAGKLIATDVVPKEDLASEIISHFVMHGTSVTEIVKYLIAVLKKKDVDLAVIFLEALKKAYHRDPVNVSGSENGSSENNSLLGCKDLAAKLSGTFIGAARIKHRSDILKVVRDGIEYAFIDAPKQLSFLEEAVLHFVSKLPVPDVLEIMKDVQQRTANVNTDINPSGWRPYKIFIANLQEKCAKNELFQDEKEGVSVRRRGRPRKRQNIPGKKLFDEQSSSEEEDSIGAYEQDAQDEERRQEDDDEDSPLIHSIRSSKLRSLGISREESKVQTKTGNAVRVTDNLSASRTSGASS</sequence>
<evidence type="ECO:0000313" key="4">
    <source>
        <dbReference type="Proteomes" id="UP001386955"/>
    </source>
</evidence>
<dbReference type="GO" id="GO:0007062">
    <property type="term" value="P:sister chromatid cohesion"/>
    <property type="evidence" value="ECO:0007669"/>
    <property type="project" value="UniProtKB-ARBA"/>
</dbReference>
<gene>
    <name evidence="3" type="ORF">VNO78_03366</name>
</gene>
<dbReference type="Gene3D" id="1.25.10.10">
    <property type="entry name" value="Leucine-rich Repeat Variant"/>
    <property type="match status" value="1"/>
</dbReference>
<protein>
    <recommendedName>
        <fullName evidence="2">SCD domain-containing protein</fullName>
    </recommendedName>
</protein>
<feature type="compositionally biased region" description="Polar residues" evidence="1">
    <location>
        <begin position="1127"/>
        <end position="1139"/>
    </location>
</feature>
<dbReference type="PANTHER" id="PTHR11199:SF0">
    <property type="entry name" value="LD34181P-RELATED"/>
    <property type="match status" value="1"/>
</dbReference>
<dbReference type="InterPro" id="IPR013721">
    <property type="entry name" value="STAG"/>
</dbReference>
<dbReference type="PANTHER" id="PTHR11199">
    <property type="entry name" value="STROMAL ANTIGEN"/>
    <property type="match status" value="1"/>
</dbReference>
<dbReference type="InterPro" id="IPR011989">
    <property type="entry name" value="ARM-like"/>
</dbReference>
<dbReference type="SMART" id="SM00384">
    <property type="entry name" value="AT_hook"/>
    <property type="match status" value="2"/>
</dbReference>
<organism evidence="3 4">
    <name type="scientific">Psophocarpus tetragonolobus</name>
    <name type="common">Winged bean</name>
    <name type="synonym">Dolichos tetragonolobus</name>
    <dbReference type="NCBI Taxonomy" id="3891"/>
    <lineage>
        <taxon>Eukaryota</taxon>
        <taxon>Viridiplantae</taxon>
        <taxon>Streptophyta</taxon>
        <taxon>Embryophyta</taxon>
        <taxon>Tracheophyta</taxon>
        <taxon>Spermatophyta</taxon>
        <taxon>Magnoliopsida</taxon>
        <taxon>eudicotyledons</taxon>
        <taxon>Gunneridae</taxon>
        <taxon>Pentapetalae</taxon>
        <taxon>rosids</taxon>
        <taxon>fabids</taxon>
        <taxon>Fabales</taxon>
        <taxon>Fabaceae</taxon>
        <taxon>Papilionoideae</taxon>
        <taxon>50 kb inversion clade</taxon>
        <taxon>NPAAA clade</taxon>
        <taxon>indigoferoid/millettioid clade</taxon>
        <taxon>Phaseoleae</taxon>
        <taxon>Psophocarpus</taxon>
    </lineage>
</organism>
<dbReference type="EMBL" id="JAYMYS010000001">
    <property type="protein sequence ID" value="KAK7411922.1"/>
    <property type="molecule type" value="Genomic_DNA"/>
</dbReference>
<dbReference type="GO" id="GO:0003677">
    <property type="term" value="F:DNA binding"/>
    <property type="evidence" value="ECO:0007669"/>
    <property type="project" value="InterPro"/>
</dbReference>
<evidence type="ECO:0000256" key="1">
    <source>
        <dbReference type="SAM" id="MobiDB-lite"/>
    </source>
</evidence>